<sequence length="143" mass="16481">MKVMSDYLRELIPKRLKFRDVSMANMFQIMEKRQVQLAQAFKYKVKILTLMIARLQEAVALSAVTFPLNKMPDAPILDVDIVVRFTHWCITVLHNLALKTFMVASILKRVMRKAFAVSFSPPYAMTDIDKVYDRAVADNLPQS</sequence>
<dbReference type="Proteomes" id="UP000237271">
    <property type="component" value="Unassembled WGS sequence"/>
</dbReference>
<keyword evidence="2" id="KW-1185">Reference proteome</keyword>
<name>A0A2P4YDP1_9STRA</name>
<gene>
    <name evidence="1" type="ORF">PHPALM_6882</name>
</gene>
<reference evidence="1 2" key="1">
    <citation type="journal article" date="2017" name="Genome Biol. Evol.">
        <title>Phytophthora megakarya and P. palmivora, closely related causal agents of cacao black pod rot, underwent increases in genome sizes and gene numbers by different mechanisms.</title>
        <authorList>
            <person name="Ali S.S."/>
            <person name="Shao J."/>
            <person name="Lary D.J."/>
            <person name="Kronmiller B."/>
            <person name="Shen D."/>
            <person name="Strem M.D."/>
            <person name="Amoako-Attah I."/>
            <person name="Akrofi A.Y."/>
            <person name="Begoude B.A."/>
            <person name="Ten Hoopen G.M."/>
            <person name="Coulibaly K."/>
            <person name="Kebe B.I."/>
            <person name="Melnick R.L."/>
            <person name="Guiltinan M.J."/>
            <person name="Tyler B.M."/>
            <person name="Meinhardt L.W."/>
            <person name="Bailey B.A."/>
        </authorList>
    </citation>
    <scope>NUCLEOTIDE SEQUENCE [LARGE SCALE GENOMIC DNA]</scope>
    <source>
        <strain evidence="2">sbr112.9</strain>
    </source>
</reference>
<evidence type="ECO:0000313" key="1">
    <source>
        <dbReference type="EMBL" id="POM75942.1"/>
    </source>
</evidence>
<dbReference type="AlphaFoldDB" id="A0A2P4YDP1"/>
<evidence type="ECO:0000313" key="2">
    <source>
        <dbReference type="Proteomes" id="UP000237271"/>
    </source>
</evidence>
<comment type="caution">
    <text evidence="1">The sequence shown here is derived from an EMBL/GenBank/DDBJ whole genome shotgun (WGS) entry which is preliminary data.</text>
</comment>
<protein>
    <submittedName>
        <fullName evidence="1">Uncharacterized protein</fullName>
    </submittedName>
</protein>
<organism evidence="1 2">
    <name type="scientific">Phytophthora palmivora</name>
    <dbReference type="NCBI Taxonomy" id="4796"/>
    <lineage>
        <taxon>Eukaryota</taxon>
        <taxon>Sar</taxon>
        <taxon>Stramenopiles</taxon>
        <taxon>Oomycota</taxon>
        <taxon>Peronosporomycetes</taxon>
        <taxon>Peronosporales</taxon>
        <taxon>Peronosporaceae</taxon>
        <taxon>Phytophthora</taxon>
    </lineage>
</organism>
<proteinExistence type="predicted"/>
<dbReference type="EMBL" id="NCKW01003597">
    <property type="protein sequence ID" value="POM75942.1"/>
    <property type="molecule type" value="Genomic_DNA"/>
</dbReference>
<accession>A0A2P4YDP1</accession>